<dbReference type="EMBL" id="JACHVY010000001">
    <property type="protein sequence ID" value="MBB2900022.1"/>
    <property type="molecule type" value="Genomic_DNA"/>
</dbReference>
<gene>
    <name evidence="6" type="primary">glgE</name>
    <name evidence="8" type="ORF">FHR75_000810</name>
</gene>
<dbReference type="GO" id="GO:0030979">
    <property type="term" value="P:alpha-glucan biosynthetic process"/>
    <property type="evidence" value="ECO:0007669"/>
    <property type="project" value="UniProtKB-UniRule"/>
</dbReference>
<dbReference type="Gene3D" id="3.20.20.80">
    <property type="entry name" value="Glycosidases"/>
    <property type="match status" value="1"/>
</dbReference>
<sequence length="669" mass="74790">MTVRTDAGSTPVVGRIPVLGVEPVVDAGRWPAQAVPGELVPVRATVFREGHDAVAATAVLVRPDGTDGPSARMTLVNAGKDAYAATLSPDAEGDWGLRVEGWSDPYGTWDHDATIKVEAGVDVALMLEEGARLMERAAAAPGRADADVQVLREAADALRDTSRGDHERLDAGRSEAVREVLDRQPVRDLVTASATYPLRVERKLTAFTAWYEFFPRSEGAYWDEEAQRWVSGTFRTAAERLPAIAEMGFDVAYLTPIHPIGRVNRKGPNNSLTAGPLDPGSPYAIGAAEGGHDALHPDLGTFEDFDAFVARAKELGLEVAMDIALQCAPDHPWVTEHPEWFTTRADGSIAFAENPPKKYQDIYPLNFDNDPAGIYAEVKRVVEVWIDHGVTLFRVDNPHTKPVEFWEWLITEVRRDHPEVIWLAEAFTKPAMMHTLAKVGFQQSYSYFAWRNAAWEIREYLEQLTTESAHYMIPSFWPTTHDILTPTMQYGGPPVFKLRAVLAALLSPSWGIYTGYELVEHAARPGAEEQLDNEKYQYRPRDFAKAEAEGWSLAPYLKRLNEVRRAHPALQQLRGTVFHASDDENVLCFSRRRVEADGTEDLVIVVVNLDPHSTRESTVHLNMGALGRQWWDRFTVRDELTGAEFEWGEHDYVRLDPHVEPAHVFSVRS</sequence>
<feature type="active site" description="Proton donor" evidence="6">
    <location>
        <position position="425"/>
    </location>
</feature>
<keyword evidence="3 6" id="KW-0808">Transferase</keyword>
<dbReference type="Proteomes" id="UP000533269">
    <property type="component" value="Unassembled WGS sequence"/>
</dbReference>
<dbReference type="InterPro" id="IPR013783">
    <property type="entry name" value="Ig-like_fold"/>
</dbReference>
<dbReference type="InterPro" id="IPR021828">
    <property type="entry name" value="GlgE_dom_N/S"/>
</dbReference>
<evidence type="ECO:0000256" key="3">
    <source>
        <dbReference type="ARBA" id="ARBA00022679"/>
    </source>
</evidence>
<dbReference type="PANTHER" id="PTHR47786">
    <property type="entry name" value="ALPHA-1,4-GLUCAN:MALTOSE-1-PHOSPHATE MALTOSYLTRANSFERASE"/>
    <property type="match status" value="1"/>
</dbReference>
<comment type="function">
    <text evidence="6">Maltosyltransferase that uses maltose 1-phosphate (M1P) as the sugar donor to elongate linear or branched alpha-(1-&gt;4)-glucans. Is involved in a branched alpha-glucan biosynthetic pathway from trehalose, together with TreS, Mak and GlgB.</text>
</comment>
<accession>A0A7W4TJE0</accession>
<dbReference type="Gene3D" id="2.60.40.10">
    <property type="entry name" value="Immunoglobulins"/>
    <property type="match status" value="1"/>
</dbReference>
<dbReference type="GO" id="GO:0004553">
    <property type="term" value="F:hydrolase activity, hydrolyzing O-glycosyl compounds"/>
    <property type="evidence" value="ECO:0007669"/>
    <property type="project" value="InterPro"/>
</dbReference>
<reference evidence="8 9" key="2">
    <citation type="submission" date="2020-08" db="EMBL/GenBank/DDBJ databases">
        <authorList>
            <person name="Partida-Martinez L."/>
            <person name="Huntemann M."/>
            <person name="Clum A."/>
            <person name="Wang J."/>
            <person name="Palaniappan K."/>
            <person name="Ritter S."/>
            <person name="Chen I.-M."/>
            <person name="Stamatis D."/>
            <person name="Reddy T."/>
            <person name="O'Malley R."/>
            <person name="Daum C."/>
            <person name="Shapiro N."/>
            <person name="Ivanova N."/>
            <person name="Kyrpides N."/>
            <person name="Woyke T."/>
        </authorList>
    </citation>
    <scope>NUCLEOTIDE SEQUENCE [LARGE SCALE GENOMIC DNA]</scope>
    <source>
        <strain evidence="8 9">AS2.23</strain>
    </source>
</reference>
<organism evidence="8 9">
    <name type="scientific">Kineococcus radiotolerans</name>
    <dbReference type="NCBI Taxonomy" id="131568"/>
    <lineage>
        <taxon>Bacteria</taxon>
        <taxon>Bacillati</taxon>
        <taxon>Actinomycetota</taxon>
        <taxon>Actinomycetes</taxon>
        <taxon>Kineosporiales</taxon>
        <taxon>Kineosporiaceae</taxon>
        <taxon>Kineococcus</taxon>
    </lineage>
</organism>
<feature type="active site" description="Nucleophile" evidence="6">
    <location>
        <position position="396"/>
    </location>
</feature>
<protein>
    <recommendedName>
        <fullName evidence="6">Alpha-1,4-glucan:maltose-1-phosphate maltosyltransferase</fullName>
        <shortName evidence="6">GMPMT</shortName>
        <ecNumber evidence="6">2.4.99.16</ecNumber>
    </recommendedName>
    <alternativeName>
        <fullName evidence="6">(1-&gt;4)-alpha-D-glucan:maltose-1-phosphate alpha-D-maltosyltransferase</fullName>
    </alternativeName>
</protein>
<reference evidence="8 9" key="1">
    <citation type="submission" date="2020-08" db="EMBL/GenBank/DDBJ databases">
        <title>The Agave Microbiome: Exploring the role of microbial communities in plant adaptations to desert environments.</title>
        <authorList>
            <person name="Partida-Martinez L.P."/>
        </authorList>
    </citation>
    <scope>NUCLEOTIDE SEQUENCE [LARGE SCALE GENOMIC DNA]</scope>
    <source>
        <strain evidence="8 9">AS2.23</strain>
    </source>
</reference>
<dbReference type="Gene3D" id="1.20.58.80">
    <property type="entry name" value="Phosphotransferase system, lactose/cellobiose-type IIA subunit"/>
    <property type="match status" value="1"/>
</dbReference>
<evidence type="ECO:0000256" key="2">
    <source>
        <dbReference type="ARBA" id="ARBA00022676"/>
    </source>
</evidence>
<keyword evidence="2 6" id="KW-0328">Glycosyltransferase</keyword>
<keyword evidence="4 6" id="KW-0119">Carbohydrate metabolism</keyword>
<evidence type="ECO:0000259" key="7">
    <source>
        <dbReference type="SMART" id="SM00642"/>
    </source>
</evidence>
<name>A0A7W4TJE0_KINRA</name>
<evidence type="ECO:0000313" key="8">
    <source>
        <dbReference type="EMBL" id="MBB2900022.1"/>
    </source>
</evidence>
<feature type="binding site" evidence="6">
    <location>
        <position position="326"/>
    </location>
    <ligand>
        <name>alpha-maltose 1-phosphate</name>
        <dbReference type="ChEBI" id="CHEBI:63576"/>
    </ligand>
</feature>
<dbReference type="InterPro" id="IPR006047">
    <property type="entry name" value="GH13_cat_dom"/>
</dbReference>
<dbReference type="InterPro" id="IPR026585">
    <property type="entry name" value="GlgE"/>
</dbReference>
<dbReference type="SUPFAM" id="SSF51445">
    <property type="entry name" value="(Trans)glycosidases"/>
    <property type="match status" value="1"/>
</dbReference>
<evidence type="ECO:0000256" key="1">
    <source>
        <dbReference type="ARBA" id="ARBA00011738"/>
    </source>
</evidence>
<comment type="similarity">
    <text evidence="6">Belongs to the glycosyl hydrolase 13 family. GlgE subfamily.</text>
</comment>
<feature type="domain" description="Glycosyl hydrolase family 13 catalytic" evidence="7">
    <location>
        <begin position="208"/>
        <end position="545"/>
    </location>
</feature>
<evidence type="ECO:0000256" key="6">
    <source>
        <dbReference type="HAMAP-Rule" id="MF_02124"/>
    </source>
</evidence>
<dbReference type="Pfam" id="PF21702">
    <property type="entry name" value="GLGE_C"/>
    <property type="match status" value="1"/>
</dbReference>
<evidence type="ECO:0000256" key="4">
    <source>
        <dbReference type="ARBA" id="ARBA00023277"/>
    </source>
</evidence>
<dbReference type="AlphaFoldDB" id="A0A7W4TJE0"/>
<evidence type="ECO:0000256" key="5">
    <source>
        <dbReference type="ARBA" id="ARBA00048735"/>
    </source>
</evidence>
<dbReference type="Gene3D" id="2.60.40.1180">
    <property type="entry name" value="Golgi alpha-mannosidase II"/>
    <property type="match status" value="1"/>
</dbReference>
<feature type="binding site" evidence="6">
    <location>
        <begin position="535"/>
        <end position="536"/>
    </location>
    <ligand>
        <name>alpha-maltose 1-phosphate</name>
        <dbReference type="ChEBI" id="CHEBI:63576"/>
    </ligand>
</feature>
<dbReference type="CDD" id="cd11344">
    <property type="entry name" value="AmyAc_GlgE_like"/>
    <property type="match status" value="1"/>
</dbReference>
<feature type="binding site" evidence="6">
    <location>
        <position position="361"/>
    </location>
    <ligand>
        <name>alpha-maltose 1-phosphate</name>
        <dbReference type="ChEBI" id="CHEBI:63576"/>
    </ligand>
</feature>
<dbReference type="Pfam" id="PF11896">
    <property type="entry name" value="GlgE_dom_N_S"/>
    <property type="match status" value="1"/>
</dbReference>
<dbReference type="HAMAP" id="MF_02124">
    <property type="entry name" value="GlgE"/>
    <property type="match status" value="1"/>
</dbReference>
<feature type="binding site" evidence="6">
    <location>
        <position position="266"/>
    </location>
    <ligand>
        <name>alpha-maltose 1-phosphate</name>
        <dbReference type="ChEBI" id="CHEBI:63576"/>
    </ligand>
</feature>
<dbReference type="SMART" id="SM00642">
    <property type="entry name" value="Aamy"/>
    <property type="match status" value="1"/>
</dbReference>
<comment type="caution">
    <text evidence="8">The sequence shown here is derived from an EMBL/GenBank/DDBJ whole genome shotgun (WGS) entry which is preliminary data.</text>
</comment>
<comment type="catalytic activity">
    <reaction evidence="5 6">
        <text>alpha-maltose 1-phosphate + [(1-&gt;4)-alpha-D-glucosyl](n) = [(1-&gt;4)-alpha-D-glucosyl](n+2) + phosphate</text>
        <dbReference type="Rhea" id="RHEA:42692"/>
        <dbReference type="Rhea" id="RHEA-COMP:9584"/>
        <dbReference type="Rhea" id="RHEA-COMP:10183"/>
        <dbReference type="ChEBI" id="CHEBI:15444"/>
        <dbReference type="ChEBI" id="CHEBI:43474"/>
        <dbReference type="ChEBI" id="CHEBI:63576"/>
        <dbReference type="EC" id="2.4.99.16"/>
    </reaction>
</comment>
<dbReference type="InterPro" id="IPR049171">
    <property type="entry name" value="GLGE_C"/>
</dbReference>
<dbReference type="EC" id="2.4.99.16" evidence="6"/>
<dbReference type="PANTHER" id="PTHR47786:SF2">
    <property type="entry name" value="GLYCOSYL HYDROLASE FAMILY 13 CATALYTIC DOMAIN-CONTAINING PROTEIN"/>
    <property type="match status" value="1"/>
</dbReference>
<dbReference type="GO" id="GO:0016758">
    <property type="term" value="F:hexosyltransferase activity"/>
    <property type="evidence" value="ECO:0007669"/>
    <property type="project" value="UniProtKB-UniRule"/>
</dbReference>
<comment type="subunit">
    <text evidence="1 6">Homodimer.</text>
</comment>
<feature type="site" description="Transition state stabilizer" evidence="6">
    <location>
        <position position="482"/>
    </location>
</feature>
<dbReference type="InterPro" id="IPR013780">
    <property type="entry name" value="Glyco_hydro_b"/>
</dbReference>
<evidence type="ECO:0000313" key="9">
    <source>
        <dbReference type="Proteomes" id="UP000533269"/>
    </source>
</evidence>
<dbReference type="InterPro" id="IPR017853">
    <property type="entry name" value="GH"/>
</dbReference>
<feature type="binding site" evidence="6">
    <location>
        <position position="397"/>
    </location>
    <ligand>
        <name>alpha-maltose 1-phosphate</name>
        <dbReference type="ChEBI" id="CHEBI:63576"/>
    </ligand>
</feature>
<proteinExistence type="inferred from homology"/>